<dbReference type="EMBL" id="CP024445">
    <property type="protein sequence ID" value="ATR79850.1"/>
    <property type="molecule type" value="Genomic_DNA"/>
</dbReference>
<accession>A0A2D2LY10</accession>
<evidence type="ECO:0000313" key="2">
    <source>
        <dbReference type="Proteomes" id="UP000229340"/>
    </source>
</evidence>
<name>A0A2D2LY10_FAUOS</name>
<geneLocation type="plasmid" evidence="2">
    <name>pnp7-2</name>
</geneLocation>
<dbReference type="Proteomes" id="UP000229340">
    <property type="component" value="Plasmid pNP7-2"/>
</dbReference>
<evidence type="ECO:0000313" key="1">
    <source>
        <dbReference type="EMBL" id="ATR79850.1"/>
    </source>
</evidence>
<protein>
    <submittedName>
        <fullName evidence="1">Uncharacterized protein</fullName>
    </submittedName>
</protein>
<dbReference type="RefSeq" id="WP_100271185.1">
    <property type="nucleotide sequence ID" value="NZ_CP024445.1"/>
</dbReference>
<keyword evidence="1" id="KW-0614">Plasmid</keyword>
<sequence length="81" mass="9224">MGQLSHITGIKVDFNNLNNDRFSSNSDEAIKYRRAYARANNAIEGVILSEADRKFMDNIPLGMSKTDFTKAVLNHIRSKRH</sequence>
<reference evidence="2" key="1">
    <citation type="submission" date="2017-10" db="EMBL/GenBank/DDBJ databases">
        <title>Complete genome sequence of Moraxella osloensis NP7 isolated from human skin.</title>
        <authorList>
            <person name="Lee K."/>
            <person name="Lim J.Y."/>
            <person name="Hwang I."/>
        </authorList>
    </citation>
    <scope>NUCLEOTIDE SEQUENCE [LARGE SCALE GENOMIC DNA]</scope>
    <source>
        <strain evidence="2">NP7</strain>
        <plasmid evidence="2">pnp7-2</plasmid>
    </source>
</reference>
<proteinExistence type="predicted"/>
<gene>
    <name evidence="1" type="ORF">NP7_10835</name>
</gene>
<dbReference type="AlphaFoldDB" id="A0A2D2LY10"/>
<organism evidence="1 2">
    <name type="scientific">Faucicola osloensis</name>
    <name type="common">Moraxella osloensis</name>
    <dbReference type="NCBI Taxonomy" id="34062"/>
    <lineage>
        <taxon>Bacteria</taxon>
        <taxon>Pseudomonadati</taxon>
        <taxon>Pseudomonadota</taxon>
        <taxon>Gammaproteobacteria</taxon>
        <taxon>Moraxellales</taxon>
        <taxon>Moraxellaceae</taxon>
        <taxon>Faucicola</taxon>
    </lineage>
</organism>